<evidence type="ECO:0000256" key="2">
    <source>
        <dbReference type="ARBA" id="ARBA00011738"/>
    </source>
</evidence>
<keyword evidence="4" id="KW-0732">Signal</keyword>
<name>X6LYF8_RETFI</name>
<dbReference type="Proteomes" id="UP000023152">
    <property type="component" value="Unassembled WGS sequence"/>
</dbReference>
<dbReference type="PANTHER" id="PTHR45778:SF7">
    <property type="entry name" value="PURPLE ACID PHOSPHATASE"/>
    <property type="match status" value="1"/>
</dbReference>
<proteinExistence type="inferred from homology"/>
<sequence>MFPLLARKNFLSFPNNKMALCTGLKKIKYALTFCLICAIYFCTVEPKTNVKLEQSQEIPSFLWRVDSKNSKLWDSKLRLASKSFRVAPKINAEGGVQLTVYPSQLETPNGSGVVTLEWQNVSSPTTQDWIGTPKKNKIRIRIYCPANSSNEDYIDYVWTNGIPDGSMNVTLWNMRDDYELRYFSDKDGNEYWLRATSNVVTVNKYQPLQGHLSLTENGCSEMRMMWVSSNVDEFVPRVRVGAQNGVYTAEYVAKGHTYNTSQMCYSGASIISPQWYRDPGTIYDALLTNLTCNTMYYFIFGSDKEWSQQSTFITASNDPDDTFEFVMYGDMGISPPPGGVTTAANLAQYEPNLRLILHVGDLSYALGHGYIWEQWSNLVTPIASKVPYMVSVGNHEYDHLQNSSSKDNEDISGAANNGYHPDWGNFGDDSNGECGVPTAERYHMPDNGNQVFWYSFDFQSVHFVMLSSEHNLSQGSEAYQWLKQDLQMADAQRDRFPWIIVNLHRPLYVSESYPSDLQVAEHLKLELETLLYEFGVDVVFSGHFHAYQRTCAVYHDQCIGEKNGGITHIMIGTAGKTLDDQHFLPMQWNEFNDIQFGYGKIFVNSSTLLFQFLRNSDRAVVDSVTLYKYDSVQKTFFIYTLYKKKIFFLIKNFDTG</sequence>
<organism evidence="10 11">
    <name type="scientific">Reticulomyxa filosa</name>
    <dbReference type="NCBI Taxonomy" id="46433"/>
    <lineage>
        <taxon>Eukaryota</taxon>
        <taxon>Sar</taxon>
        <taxon>Rhizaria</taxon>
        <taxon>Retaria</taxon>
        <taxon>Foraminifera</taxon>
        <taxon>Monothalamids</taxon>
        <taxon>Reticulomyxidae</taxon>
        <taxon>Reticulomyxa</taxon>
    </lineage>
</organism>
<evidence type="ECO:0000259" key="9">
    <source>
        <dbReference type="Pfam" id="PF16656"/>
    </source>
</evidence>
<evidence type="ECO:0000256" key="1">
    <source>
        <dbReference type="ARBA" id="ARBA00004613"/>
    </source>
</evidence>
<dbReference type="InterPro" id="IPR004843">
    <property type="entry name" value="Calcineurin-like_PHP"/>
</dbReference>
<comment type="similarity">
    <text evidence="6">Belongs to the metallophosphoesterase superfamily. Purple acid phosphatase family.</text>
</comment>
<dbReference type="InterPro" id="IPR025733">
    <property type="entry name" value="PAPs_C"/>
</dbReference>
<dbReference type="InterPro" id="IPR041792">
    <property type="entry name" value="MPP_PAP"/>
</dbReference>
<dbReference type="EC" id="3.1.3.2" evidence="6"/>
<dbReference type="Pfam" id="PF16656">
    <property type="entry name" value="Pur_ac_phosph_N"/>
    <property type="match status" value="1"/>
</dbReference>
<comment type="subunit">
    <text evidence="2">Homodimer.</text>
</comment>
<keyword evidence="3" id="KW-0964">Secreted</keyword>
<comment type="subcellular location">
    <subcellularLocation>
        <location evidence="1">Secreted</location>
    </subcellularLocation>
</comment>
<accession>X6LYF8</accession>
<dbReference type="GO" id="GO:0005576">
    <property type="term" value="C:extracellular region"/>
    <property type="evidence" value="ECO:0007669"/>
    <property type="project" value="UniProtKB-SubCell"/>
</dbReference>
<dbReference type="AlphaFoldDB" id="X6LYF8"/>
<dbReference type="OrthoDB" id="45007at2759"/>
<protein>
    <recommendedName>
        <fullName evidence="6">Purple acid phosphatase</fullName>
        <ecNumber evidence="6">3.1.3.2</ecNumber>
    </recommendedName>
</protein>
<dbReference type="CDD" id="cd00839">
    <property type="entry name" value="MPP_PAPs"/>
    <property type="match status" value="1"/>
</dbReference>
<comment type="catalytic activity">
    <reaction evidence="6">
        <text>a phosphate monoester + H2O = an alcohol + phosphate</text>
        <dbReference type="Rhea" id="RHEA:15017"/>
        <dbReference type="ChEBI" id="CHEBI:15377"/>
        <dbReference type="ChEBI" id="CHEBI:30879"/>
        <dbReference type="ChEBI" id="CHEBI:43474"/>
        <dbReference type="ChEBI" id="CHEBI:67140"/>
        <dbReference type="EC" id="3.1.3.2"/>
    </reaction>
</comment>
<dbReference type="Gene3D" id="3.60.21.10">
    <property type="match status" value="1"/>
</dbReference>
<gene>
    <name evidence="10" type="ORF">RFI_31194</name>
</gene>
<dbReference type="Gene3D" id="2.60.40.380">
    <property type="entry name" value="Purple acid phosphatase-like, N-terminal"/>
    <property type="match status" value="1"/>
</dbReference>
<feature type="domain" description="Purple acid phosphatase N-terminal" evidence="9">
    <location>
        <begin position="207"/>
        <end position="314"/>
    </location>
</feature>
<dbReference type="GO" id="GO:0003993">
    <property type="term" value="F:acid phosphatase activity"/>
    <property type="evidence" value="ECO:0007669"/>
    <property type="project" value="UniProtKB-EC"/>
</dbReference>
<dbReference type="InterPro" id="IPR008963">
    <property type="entry name" value="Purple_acid_Pase-like_N"/>
</dbReference>
<feature type="domain" description="Purple acid phosphatase C-terminal" evidence="8">
    <location>
        <begin position="565"/>
        <end position="623"/>
    </location>
</feature>
<evidence type="ECO:0000259" key="7">
    <source>
        <dbReference type="Pfam" id="PF00149"/>
    </source>
</evidence>
<dbReference type="EMBL" id="ASPP01027371">
    <property type="protein sequence ID" value="ETO06202.1"/>
    <property type="molecule type" value="Genomic_DNA"/>
</dbReference>
<keyword evidence="5" id="KW-0325">Glycoprotein</keyword>
<evidence type="ECO:0000313" key="10">
    <source>
        <dbReference type="EMBL" id="ETO06202.1"/>
    </source>
</evidence>
<feature type="domain" description="Calcineurin-like phosphoesterase" evidence="7">
    <location>
        <begin position="350"/>
        <end position="547"/>
    </location>
</feature>
<evidence type="ECO:0000256" key="6">
    <source>
        <dbReference type="RuleBase" id="RU361203"/>
    </source>
</evidence>
<comment type="caution">
    <text evidence="10">The sequence shown here is derived from an EMBL/GenBank/DDBJ whole genome shotgun (WGS) entry which is preliminary data.</text>
</comment>
<dbReference type="InterPro" id="IPR029052">
    <property type="entry name" value="Metallo-depent_PP-like"/>
</dbReference>
<evidence type="ECO:0000256" key="5">
    <source>
        <dbReference type="ARBA" id="ARBA00023180"/>
    </source>
</evidence>
<dbReference type="InterPro" id="IPR015914">
    <property type="entry name" value="PAPs_N"/>
</dbReference>
<keyword evidence="6" id="KW-0378">Hydrolase</keyword>
<dbReference type="Pfam" id="PF14008">
    <property type="entry name" value="Metallophos_C"/>
    <property type="match status" value="1"/>
</dbReference>
<dbReference type="GO" id="GO:0046872">
    <property type="term" value="F:metal ion binding"/>
    <property type="evidence" value="ECO:0007669"/>
    <property type="project" value="InterPro"/>
</dbReference>
<evidence type="ECO:0000256" key="3">
    <source>
        <dbReference type="ARBA" id="ARBA00022525"/>
    </source>
</evidence>
<evidence type="ECO:0000259" key="8">
    <source>
        <dbReference type="Pfam" id="PF14008"/>
    </source>
</evidence>
<keyword evidence="11" id="KW-1185">Reference proteome</keyword>
<reference evidence="10 11" key="1">
    <citation type="journal article" date="2013" name="Curr. Biol.">
        <title>The Genome of the Foraminiferan Reticulomyxa filosa.</title>
        <authorList>
            <person name="Glockner G."/>
            <person name="Hulsmann N."/>
            <person name="Schleicher M."/>
            <person name="Noegel A.A."/>
            <person name="Eichinger L."/>
            <person name="Gallinger C."/>
            <person name="Pawlowski J."/>
            <person name="Sierra R."/>
            <person name="Euteneuer U."/>
            <person name="Pillet L."/>
            <person name="Moustafa A."/>
            <person name="Platzer M."/>
            <person name="Groth M."/>
            <person name="Szafranski K."/>
            <person name="Schliwa M."/>
        </authorList>
    </citation>
    <scope>NUCLEOTIDE SEQUENCE [LARGE SCALE GENOMIC DNA]</scope>
</reference>
<dbReference type="SUPFAM" id="SSF49363">
    <property type="entry name" value="Purple acid phosphatase, N-terminal domain"/>
    <property type="match status" value="1"/>
</dbReference>
<dbReference type="PANTHER" id="PTHR45778">
    <property type="entry name" value="PURPLE ACID PHOSPHATASE-RELATED"/>
    <property type="match status" value="1"/>
</dbReference>
<dbReference type="SUPFAM" id="SSF56300">
    <property type="entry name" value="Metallo-dependent phosphatases"/>
    <property type="match status" value="1"/>
</dbReference>
<dbReference type="OMA" id="EVTPNWS"/>
<evidence type="ECO:0000313" key="11">
    <source>
        <dbReference type="Proteomes" id="UP000023152"/>
    </source>
</evidence>
<evidence type="ECO:0000256" key="4">
    <source>
        <dbReference type="ARBA" id="ARBA00022729"/>
    </source>
</evidence>
<dbReference type="Pfam" id="PF00149">
    <property type="entry name" value="Metallophos"/>
    <property type="match status" value="1"/>
</dbReference>